<dbReference type="GO" id="GO:0006099">
    <property type="term" value="P:tricarboxylic acid cycle"/>
    <property type="evidence" value="ECO:0007669"/>
    <property type="project" value="UniProtKB-KW"/>
</dbReference>
<dbReference type="InterPro" id="IPR036291">
    <property type="entry name" value="NAD(P)-bd_dom_sf"/>
</dbReference>
<dbReference type="SUPFAM" id="SSF51735">
    <property type="entry name" value="NAD(P)-binding Rossmann-fold domains"/>
    <property type="match status" value="1"/>
</dbReference>
<evidence type="ECO:0000256" key="4">
    <source>
        <dbReference type="ARBA" id="ARBA00023027"/>
    </source>
</evidence>
<dbReference type="GO" id="GO:0005739">
    <property type="term" value="C:mitochondrion"/>
    <property type="evidence" value="ECO:0007669"/>
    <property type="project" value="TreeGrafter"/>
</dbReference>
<evidence type="ECO:0000313" key="8">
    <source>
        <dbReference type="Proteomes" id="UP000554482"/>
    </source>
</evidence>
<organism evidence="7 8">
    <name type="scientific">Thalictrum thalictroides</name>
    <name type="common">Rue-anemone</name>
    <name type="synonym">Anemone thalictroides</name>
    <dbReference type="NCBI Taxonomy" id="46969"/>
    <lineage>
        <taxon>Eukaryota</taxon>
        <taxon>Viridiplantae</taxon>
        <taxon>Streptophyta</taxon>
        <taxon>Embryophyta</taxon>
        <taxon>Tracheophyta</taxon>
        <taxon>Spermatophyta</taxon>
        <taxon>Magnoliopsida</taxon>
        <taxon>Ranunculales</taxon>
        <taxon>Ranunculaceae</taxon>
        <taxon>Thalictroideae</taxon>
        <taxon>Thalictrum</taxon>
    </lineage>
</organism>
<keyword evidence="3" id="KW-0560">Oxidoreductase</keyword>
<feature type="region of interest" description="Disordered" evidence="5">
    <location>
        <begin position="15"/>
        <end position="39"/>
    </location>
</feature>
<comment type="caution">
    <text evidence="7">The sequence shown here is derived from an EMBL/GenBank/DDBJ whole genome shotgun (WGS) entry which is preliminary data.</text>
</comment>
<proteinExistence type="predicted"/>
<accession>A0A7J6VBL3</accession>
<dbReference type="OrthoDB" id="4069699at2759"/>
<name>A0A7J6VBL3_THATH</name>
<dbReference type="InterPro" id="IPR001236">
    <property type="entry name" value="Lactate/malate_DH_N"/>
</dbReference>
<dbReference type="Proteomes" id="UP000554482">
    <property type="component" value="Unassembled WGS sequence"/>
</dbReference>
<dbReference type="AlphaFoldDB" id="A0A7J6VBL3"/>
<protein>
    <recommendedName>
        <fullName evidence="1">malate dehydrogenase</fullName>
        <ecNumber evidence="1">1.1.1.37</ecNumber>
    </recommendedName>
</protein>
<evidence type="ECO:0000256" key="5">
    <source>
        <dbReference type="SAM" id="MobiDB-lite"/>
    </source>
</evidence>
<gene>
    <name evidence="7" type="ORF">FRX31_028120</name>
</gene>
<evidence type="ECO:0000256" key="3">
    <source>
        <dbReference type="ARBA" id="ARBA00023002"/>
    </source>
</evidence>
<dbReference type="PANTHER" id="PTHR11540">
    <property type="entry name" value="MALATE AND LACTATE DEHYDROGENASE"/>
    <property type="match status" value="1"/>
</dbReference>
<reference evidence="7 8" key="1">
    <citation type="submission" date="2020-06" db="EMBL/GenBank/DDBJ databases">
        <title>Transcriptomic and genomic resources for Thalictrum thalictroides and T. hernandezii: Facilitating candidate gene discovery in an emerging model plant lineage.</title>
        <authorList>
            <person name="Arias T."/>
            <person name="Riano-Pachon D.M."/>
            <person name="Di Stilio V.S."/>
        </authorList>
    </citation>
    <scope>NUCLEOTIDE SEQUENCE [LARGE SCALE GENOMIC DNA]</scope>
    <source>
        <strain evidence="8">cv. WT478/WT964</strain>
        <tissue evidence="7">Leaves</tissue>
    </source>
</reference>
<keyword evidence="4" id="KW-0520">NAD</keyword>
<evidence type="ECO:0000313" key="7">
    <source>
        <dbReference type="EMBL" id="KAF5182293.1"/>
    </source>
</evidence>
<evidence type="ECO:0000259" key="6">
    <source>
        <dbReference type="Pfam" id="PF00056"/>
    </source>
</evidence>
<feature type="domain" description="Lactate/malate dehydrogenase N-terminal" evidence="6">
    <location>
        <begin position="45"/>
        <end position="95"/>
    </location>
</feature>
<dbReference type="EMBL" id="JABWDY010034931">
    <property type="protein sequence ID" value="KAF5182293.1"/>
    <property type="molecule type" value="Genomic_DNA"/>
</dbReference>
<dbReference type="EC" id="1.1.1.37" evidence="1"/>
<dbReference type="Gene3D" id="3.40.50.720">
    <property type="entry name" value="NAD(P)-binding Rossmann-like Domain"/>
    <property type="match status" value="1"/>
</dbReference>
<evidence type="ECO:0000256" key="2">
    <source>
        <dbReference type="ARBA" id="ARBA00022532"/>
    </source>
</evidence>
<keyword evidence="2" id="KW-0816">Tricarboxylic acid cycle</keyword>
<sequence>MRASMLRSIETVLKRTSSSLSQSPSPSPSHLIRRSFASESSPDRKITALGAAGGIGQPLASLMKLNPLVSKLSLHDIAGIPGVAADVSHINTRSEVLITFGV</sequence>
<dbReference type="Pfam" id="PF00056">
    <property type="entry name" value="Ldh_1_N"/>
    <property type="match status" value="1"/>
</dbReference>
<dbReference type="GO" id="GO:0030060">
    <property type="term" value="F:L-malate dehydrogenase (NAD+) activity"/>
    <property type="evidence" value="ECO:0007669"/>
    <property type="project" value="UniProtKB-EC"/>
</dbReference>
<dbReference type="PANTHER" id="PTHR11540:SF47">
    <property type="entry name" value="MALATE DEHYDROGENASE"/>
    <property type="match status" value="1"/>
</dbReference>
<keyword evidence="8" id="KW-1185">Reference proteome</keyword>
<evidence type="ECO:0000256" key="1">
    <source>
        <dbReference type="ARBA" id="ARBA00012995"/>
    </source>
</evidence>